<reference evidence="3" key="1">
    <citation type="journal article" date="2021" name="Nat. Commun.">
        <title>Genetic determinants of endophytism in the Arabidopsis root mycobiome.</title>
        <authorList>
            <person name="Mesny F."/>
            <person name="Miyauchi S."/>
            <person name="Thiergart T."/>
            <person name="Pickel B."/>
            <person name="Atanasova L."/>
            <person name="Karlsson M."/>
            <person name="Huettel B."/>
            <person name="Barry K.W."/>
            <person name="Haridas S."/>
            <person name="Chen C."/>
            <person name="Bauer D."/>
            <person name="Andreopoulos W."/>
            <person name="Pangilinan J."/>
            <person name="LaButti K."/>
            <person name="Riley R."/>
            <person name="Lipzen A."/>
            <person name="Clum A."/>
            <person name="Drula E."/>
            <person name="Henrissat B."/>
            <person name="Kohler A."/>
            <person name="Grigoriev I.V."/>
            <person name="Martin F.M."/>
            <person name="Hacquard S."/>
        </authorList>
    </citation>
    <scope>NUCLEOTIDE SEQUENCE</scope>
    <source>
        <strain evidence="3">MPI-CAGE-AT-0023</strain>
    </source>
</reference>
<dbReference type="EMBL" id="JAGMUX010000008">
    <property type="protein sequence ID" value="KAH7249979.1"/>
    <property type="molecule type" value="Genomic_DNA"/>
</dbReference>
<keyword evidence="2" id="KW-1133">Transmembrane helix</keyword>
<feature type="transmembrane region" description="Helical" evidence="2">
    <location>
        <begin position="56"/>
        <end position="76"/>
    </location>
</feature>
<proteinExistence type="predicted"/>
<dbReference type="AlphaFoldDB" id="A0A9P9H2I9"/>
<evidence type="ECO:0000313" key="3">
    <source>
        <dbReference type="EMBL" id="KAH7249979.1"/>
    </source>
</evidence>
<feature type="compositionally biased region" description="Pro residues" evidence="1">
    <location>
        <begin position="264"/>
        <end position="273"/>
    </location>
</feature>
<feature type="region of interest" description="Disordered" evidence="1">
    <location>
        <begin position="173"/>
        <end position="211"/>
    </location>
</feature>
<protein>
    <submittedName>
        <fullName evidence="3">Uncharacterized protein</fullName>
    </submittedName>
</protein>
<feature type="compositionally biased region" description="Polar residues" evidence="1">
    <location>
        <begin position="110"/>
        <end position="126"/>
    </location>
</feature>
<dbReference type="GeneID" id="70215842"/>
<evidence type="ECO:0000313" key="4">
    <source>
        <dbReference type="Proteomes" id="UP000720189"/>
    </source>
</evidence>
<evidence type="ECO:0000256" key="2">
    <source>
        <dbReference type="SAM" id="Phobius"/>
    </source>
</evidence>
<sequence>MASVDIKNDYSMEAGLLSTDREERIMSSKEALLQDSESAQTIPRTKTRRISPAGKALIALAACCLLGVGVASIGGATRFCPGHLRHGDVIGKHGMNAHRPNLSDSMAQMVRRQNTPAPTDTEQATDPTDAASDGASNAPSGALQAEPLVLQTPCSNPLLRLRSPRTRLARLLSSLPLPPKSQPTRPAPQMRPQTPRLNPQSLSHLPPADLLPLPNLPRTQLLKHLLLPRNLKRSLLSLHPQLLSEPPVGPRRTDPSPLRTLPLNRPPMIPRPLPLTTRKPQLRQMRLHKPQTMPKARLRLSLIEAP</sequence>
<gene>
    <name evidence="3" type="ORF">BKA55DRAFT_368394</name>
</gene>
<accession>A0A9P9H2I9</accession>
<feature type="region of interest" description="Disordered" evidence="1">
    <location>
        <begin position="242"/>
        <end position="275"/>
    </location>
</feature>
<dbReference type="Proteomes" id="UP000720189">
    <property type="component" value="Unassembled WGS sequence"/>
</dbReference>
<keyword evidence="4" id="KW-1185">Reference proteome</keyword>
<organism evidence="3 4">
    <name type="scientific">Fusarium redolens</name>
    <dbReference type="NCBI Taxonomy" id="48865"/>
    <lineage>
        <taxon>Eukaryota</taxon>
        <taxon>Fungi</taxon>
        <taxon>Dikarya</taxon>
        <taxon>Ascomycota</taxon>
        <taxon>Pezizomycotina</taxon>
        <taxon>Sordariomycetes</taxon>
        <taxon>Hypocreomycetidae</taxon>
        <taxon>Hypocreales</taxon>
        <taxon>Nectriaceae</taxon>
        <taxon>Fusarium</taxon>
        <taxon>Fusarium redolens species complex</taxon>
    </lineage>
</organism>
<evidence type="ECO:0000256" key="1">
    <source>
        <dbReference type="SAM" id="MobiDB-lite"/>
    </source>
</evidence>
<feature type="compositionally biased region" description="Polar residues" evidence="1">
    <location>
        <begin position="191"/>
        <end position="203"/>
    </location>
</feature>
<keyword evidence="2" id="KW-0472">Membrane</keyword>
<dbReference type="OrthoDB" id="5427732at2759"/>
<feature type="region of interest" description="Disordered" evidence="1">
    <location>
        <begin position="110"/>
        <end position="148"/>
    </location>
</feature>
<dbReference type="RefSeq" id="XP_046049298.1">
    <property type="nucleotide sequence ID" value="XM_046185888.1"/>
</dbReference>
<name>A0A9P9H2I9_FUSRE</name>
<comment type="caution">
    <text evidence="3">The sequence shown here is derived from an EMBL/GenBank/DDBJ whole genome shotgun (WGS) entry which is preliminary data.</text>
</comment>
<keyword evidence="2" id="KW-0812">Transmembrane</keyword>